<reference evidence="1" key="1">
    <citation type="submission" date="2020-11" db="EMBL/GenBank/DDBJ databases">
        <authorList>
            <person name="Tran Van P."/>
        </authorList>
    </citation>
    <scope>NUCLEOTIDE SEQUENCE</scope>
</reference>
<dbReference type="Proteomes" id="UP000759131">
    <property type="component" value="Unassembled WGS sequence"/>
</dbReference>
<proteinExistence type="predicted"/>
<feature type="non-terminal residue" evidence="1">
    <location>
        <position position="67"/>
    </location>
</feature>
<dbReference type="EMBL" id="CAJPIZ010034740">
    <property type="protein sequence ID" value="CAG2120660.1"/>
    <property type="molecule type" value="Genomic_DNA"/>
</dbReference>
<dbReference type="EMBL" id="OC875782">
    <property type="protein sequence ID" value="CAD7638695.1"/>
    <property type="molecule type" value="Genomic_DNA"/>
</dbReference>
<organism evidence="1">
    <name type="scientific">Medioppia subpectinata</name>
    <dbReference type="NCBI Taxonomy" id="1979941"/>
    <lineage>
        <taxon>Eukaryota</taxon>
        <taxon>Metazoa</taxon>
        <taxon>Ecdysozoa</taxon>
        <taxon>Arthropoda</taxon>
        <taxon>Chelicerata</taxon>
        <taxon>Arachnida</taxon>
        <taxon>Acari</taxon>
        <taxon>Acariformes</taxon>
        <taxon>Sarcoptiformes</taxon>
        <taxon>Oribatida</taxon>
        <taxon>Brachypylina</taxon>
        <taxon>Oppioidea</taxon>
        <taxon>Oppiidae</taxon>
        <taxon>Medioppia</taxon>
    </lineage>
</organism>
<keyword evidence="3" id="KW-1185">Reference proteome</keyword>
<dbReference type="Gene3D" id="1.20.120.1070">
    <property type="entry name" value="Translation initiation factor eIF-2B, N-terminal domain"/>
    <property type="match status" value="1"/>
</dbReference>
<dbReference type="AlphaFoldDB" id="A0A7R9LBM1"/>
<evidence type="ECO:0000313" key="2">
    <source>
        <dbReference type="EMBL" id="CAD7645648.1"/>
    </source>
</evidence>
<protein>
    <submittedName>
        <fullName evidence="1">Uncharacterized protein</fullName>
    </submittedName>
</protein>
<gene>
    <name evidence="1" type="ORF">OSB1V03_LOCUS17495</name>
    <name evidence="2" type="ORF">OSB1V03_LOCUS20606</name>
</gene>
<accession>A0A7R9LBM1</accession>
<dbReference type="OrthoDB" id="6529585at2759"/>
<sequence>MDNESIREYYERELANENSPAIATLKTLIEFLKKDISLTALGLRENVRSAIELLKNIEPITEVESVA</sequence>
<evidence type="ECO:0000313" key="1">
    <source>
        <dbReference type="EMBL" id="CAD7638695.1"/>
    </source>
</evidence>
<dbReference type="EMBL" id="OC889315">
    <property type="protein sequence ID" value="CAD7645648.1"/>
    <property type="molecule type" value="Genomic_DNA"/>
</dbReference>
<dbReference type="EMBL" id="CAJPIZ010021207">
    <property type="protein sequence ID" value="CAG2117542.1"/>
    <property type="molecule type" value="Genomic_DNA"/>
</dbReference>
<evidence type="ECO:0000313" key="3">
    <source>
        <dbReference type="Proteomes" id="UP000759131"/>
    </source>
</evidence>
<dbReference type="InterPro" id="IPR042528">
    <property type="entry name" value="elF-2B_alpha_N"/>
</dbReference>
<name>A0A7R9LBM1_9ACAR</name>